<sequence length="763" mass="87606">MLFGHQCLIQSLLFVIPAYCISGIYDVEEVRSRLYEPDISDILSGIDPSFNLSTVSSENKRSILEKIISDIPSDDDEGYVFVKNKAGQPFACKLPVLETIEKSQPTSYNPKYLAELVTASFYIKNCISKDNGWWKYKLCRGVDVKQWHGAKNEAQQVSNSLGIFLGKYSIAPYESSTQDRLMYLEEHYEGGTLCDLHDKKSARKTAVRYECDPQLSTSEAYIDNVEEVVSCEYVITVKVGSLCSLSAFMPPNLSKPIVCQPFVSKVTVENFLEDLIRKKAMKIDAAKRASEALEYMYRIQRRRASMRRTELLKDPSSQKSALRAHLDKEYQAAVKNFVGLAVESRLGHDAHQNALDSVQMLSREIDDIDKVFYSFDYDSERDQDAGNLWYFFHDNLWNKSHFPKSLNYVDIMNSYFTSASTMLKQLPNTALALRLFPLLRKNPWNPKENLLLHGGVSNTLQLLAQDDLPLFFPTEDGFLNDEMARNIGAGRGLFGFRASLLVKFFIEFVRNQFINGIELVTSEDDIEKAIGTLLAPVYKYIELTLLYGKESLSSDVRRNIEADMTRMLDRLCVAYELAQIRFDLERPNHDLSFAGISARLPNSLFDDYYDAVVKSRTEMTKMEIDHRLRNTMVELLEQYGRQIFHEQWLSTSESLLYKRREQDLRKYSKQSLDQLENPFLHGKVVLNNADVKEVISLLNAAGLKADDVKVEIIATNLMDEASQKFSSEELRVLRELIDRQMDDIRDMSRISRREQAYQTVIEQ</sequence>
<comment type="subcellular location">
    <subcellularLocation>
        <location evidence="1">Endoplasmic reticulum</location>
    </subcellularLocation>
</comment>
<dbReference type="EMBL" id="JAHQIW010004643">
    <property type="protein sequence ID" value="KAJ1363229.1"/>
    <property type="molecule type" value="Genomic_DNA"/>
</dbReference>
<protein>
    <recommendedName>
        <fullName evidence="6">MRH domain-containing protein</fullName>
    </recommendedName>
</protein>
<dbReference type="GO" id="GO:0030968">
    <property type="term" value="P:endoplasmic reticulum unfolded protein response"/>
    <property type="evidence" value="ECO:0007669"/>
    <property type="project" value="InterPro"/>
</dbReference>
<dbReference type="InterPro" id="IPR045149">
    <property type="entry name" value="OS-9-like"/>
</dbReference>
<dbReference type="Gene3D" id="2.70.130.10">
    <property type="entry name" value="Mannose-6-phosphate receptor binding domain"/>
    <property type="match status" value="1"/>
</dbReference>
<dbReference type="AlphaFoldDB" id="A0AAD5N9R4"/>
<gene>
    <name evidence="7" type="ORF">KIN20_023048</name>
</gene>
<dbReference type="GO" id="GO:0005788">
    <property type="term" value="C:endoplasmic reticulum lumen"/>
    <property type="evidence" value="ECO:0007669"/>
    <property type="project" value="TreeGrafter"/>
</dbReference>
<dbReference type="SUPFAM" id="SSF50911">
    <property type="entry name" value="Mannose 6-phosphate receptor domain"/>
    <property type="match status" value="1"/>
</dbReference>
<dbReference type="GO" id="GO:0030970">
    <property type="term" value="P:retrograde protein transport, ER to cytosol"/>
    <property type="evidence" value="ECO:0007669"/>
    <property type="project" value="TreeGrafter"/>
</dbReference>
<dbReference type="PANTHER" id="PTHR15414">
    <property type="entry name" value="OS-9-RELATED"/>
    <property type="match status" value="1"/>
</dbReference>
<proteinExistence type="predicted"/>
<dbReference type="PANTHER" id="PTHR15414:SF5">
    <property type="entry name" value="PROTEIN OS-9"/>
    <property type="match status" value="1"/>
</dbReference>
<feature type="domain" description="MRH" evidence="6">
    <location>
        <begin position="124"/>
        <end position="245"/>
    </location>
</feature>
<organism evidence="7 8">
    <name type="scientific">Parelaphostrongylus tenuis</name>
    <name type="common">Meningeal worm</name>
    <dbReference type="NCBI Taxonomy" id="148309"/>
    <lineage>
        <taxon>Eukaryota</taxon>
        <taxon>Metazoa</taxon>
        <taxon>Ecdysozoa</taxon>
        <taxon>Nematoda</taxon>
        <taxon>Chromadorea</taxon>
        <taxon>Rhabditida</taxon>
        <taxon>Rhabditina</taxon>
        <taxon>Rhabditomorpha</taxon>
        <taxon>Strongyloidea</taxon>
        <taxon>Metastrongylidae</taxon>
        <taxon>Parelaphostrongylus</taxon>
    </lineage>
</organism>
<keyword evidence="4" id="KW-1015">Disulfide bond</keyword>
<evidence type="ECO:0000256" key="1">
    <source>
        <dbReference type="ARBA" id="ARBA00004240"/>
    </source>
</evidence>
<evidence type="ECO:0000313" key="7">
    <source>
        <dbReference type="EMBL" id="KAJ1363229.1"/>
    </source>
</evidence>
<dbReference type="PROSITE" id="PS51914">
    <property type="entry name" value="MRH"/>
    <property type="match status" value="1"/>
</dbReference>
<name>A0AAD5N9R4_PARTN</name>
<dbReference type="Proteomes" id="UP001196413">
    <property type="component" value="Unassembled WGS sequence"/>
</dbReference>
<dbReference type="InterPro" id="IPR012913">
    <property type="entry name" value="OS9-like_dom"/>
</dbReference>
<keyword evidence="2 5" id="KW-0732">Signal</keyword>
<feature type="chain" id="PRO_5042053307" description="MRH domain-containing protein" evidence="5">
    <location>
        <begin position="24"/>
        <end position="763"/>
    </location>
</feature>
<keyword evidence="3" id="KW-0256">Endoplasmic reticulum</keyword>
<evidence type="ECO:0000259" key="6">
    <source>
        <dbReference type="PROSITE" id="PS51914"/>
    </source>
</evidence>
<evidence type="ECO:0000256" key="2">
    <source>
        <dbReference type="ARBA" id="ARBA00022729"/>
    </source>
</evidence>
<evidence type="ECO:0000256" key="4">
    <source>
        <dbReference type="ARBA" id="ARBA00023157"/>
    </source>
</evidence>
<evidence type="ECO:0000256" key="3">
    <source>
        <dbReference type="ARBA" id="ARBA00022824"/>
    </source>
</evidence>
<keyword evidence="8" id="KW-1185">Reference proteome</keyword>
<dbReference type="Pfam" id="PF07915">
    <property type="entry name" value="PRKCSH"/>
    <property type="match status" value="1"/>
</dbReference>
<evidence type="ECO:0000256" key="5">
    <source>
        <dbReference type="SAM" id="SignalP"/>
    </source>
</evidence>
<dbReference type="InterPro" id="IPR009011">
    <property type="entry name" value="Man6P_isomerase_rcpt-bd_dom_sf"/>
</dbReference>
<evidence type="ECO:0000313" key="8">
    <source>
        <dbReference type="Proteomes" id="UP001196413"/>
    </source>
</evidence>
<feature type="signal peptide" evidence="5">
    <location>
        <begin position="1"/>
        <end position="23"/>
    </location>
</feature>
<accession>A0AAD5N9R4</accession>
<reference evidence="7" key="1">
    <citation type="submission" date="2021-06" db="EMBL/GenBank/DDBJ databases">
        <title>Parelaphostrongylus tenuis whole genome reference sequence.</title>
        <authorList>
            <person name="Garwood T.J."/>
            <person name="Larsen P.A."/>
            <person name="Fountain-Jones N.M."/>
            <person name="Garbe J.R."/>
            <person name="Macchietto M.G."/>
            <person name="Kania S.A."/>
            <person name="Gerhold R.W."/>
            <person name="Richards J.E."/>
            <person name="Wolf T.M."/>
        </authorList>
    </citation>
    <scope>NUCLEOTIDE SEQUENCE</scope>
    <source>
        <strain evidence="7">MNPRO001-30</strain>
        <tissue evidence="7">Meninges</tissue>
    </source>
</reference>
<comment type="caution">
    <text evidence="7">The sequence shown here is derived from an EMBL/GenBank/DDBJ whole genome shotgun (WGS) entry which is preliminary data.</text>
</comment>
<dbReference type="InterPro" id="IPR044865">
    <property type="entry name" value="MRH_dom"/>
</dbReference>